<organism evidence="2 3">
    <name type="scientific">Phytophthora fragariae</name>
    <dbReference type="NCBI Taxonomy" id="53985"/>
    <lineage>
        <taxon>Eukaryota</taxon>
        <taxon>Sar</taxon>
        <taxon>Stramenopiles</taxon>
        <taxon>Oomycota</taxon>
        <taxon>Peronosporomycetes</taxon>
        <taxon>Peronosporales</taxon>
        <taxon>Peronosporaceae</taxon>
        <taxon>Phytophthora</taxon>
    </lineage>
</organism>
<reference evidence="2 3" key="1">
    <citation type="submission" date="2018-09" db="EMBL/GenBank/DDBJ databases">
        <title>Genomic investigation of the strawberry pathogen Phytophthora fragariae indicates pathogenicity is determined by transcriptional variation in three key races.</title>
        <authorList>
            <person name="Adams T.M."/>
            <person name="Armitage A.D."/>
            <person name="Sobczyk M.K."/>
            <person name="Bates H.J."/>
            <person name="Dunwell J.M."/>
            <person name="Nellist C.F."/>
            <person name="Harrison R.J."/>
        </authorList>
    </citation>
    <scope>NUCLEOTIDE SEQUENCE [LARGE SCALE GENOMIC DNA]</scope>
    <source>
        <strain evidence="2 3">NOV-77</strain>
    </source>
</reference>
<proteinExistence type="predicted"/>
<feature type="region of interest" description="Disordered" evidence="1">
    <location>
        <begin position="1"/>
        <end position="40"/>
    </location>
</feature>
<accession>A0A6G0Q4Y6</accession>
<comment type="caution">
    <text evidence="2">The sequence shown here is derived from an EMBL/GenBank/DDBJ whole genome shotgun (WGS) entry which is preliminary data.</text>
</comment>
<evidence type="ECO:0000313" key="2">
    <source>
        <dbReference type="EMBL" id="KAE9270278.1"/>
    </source>
</evidence>
<evidence type="ECO:0000313" key="3">
    <source>
        <dbReference type="Proteomes" id="UP000486351"/>
    </source>
</evidence>
<evidence type="ECO:0000256" key="1">
    <source>
        <dbReference type="SAM" id="MobiDB-lite"/>
    </source>
</evidence>
<name>A0A6G0Q4Y6_9STRA</name>
<dbReference type="Proteomes" id="UP000486351">
    <property type="component" value="Unassembled WGS sequence"/>
</dbReference>
<sequence>MWSPPPNKASRSACTEPRSVKESRRRGPGAEKRAMLHGTA</sequence>
<dbReference type="AlphaFoldDB" id="A0A6G0Q4Y6"/>
<dbReference type="EMBL" id="QXFY01005966">
    <property type="protein sequence ID" value="KAE9270278.1"/>
    <property type="molecule type" value="Genomic_DNA"/>
</dbReference>
<gene>
    <name evidence="2" type="ORF">PF008_g30654</name>
</gene>
<protein>
    <submittedName>
        <fullName evidence="2">Uncharacterized protein</fullName>
    </submittedName>
</protein>